<accession>A0AAN6T9Y8</accession>
<dbReference type="AlphaFoldDB" id="A0AAN6T9Y8"/>
<feature type="compositionally biased region" description="Low complexity" evidence="1">
    <location>
        <begin position="274"/>
        <end position="285"/>
    </location>
</feature>
<keyword evidence="4" id="KW-1185">Reference proteome</keyword>
<name>A0AAN6T9Y8_9PEZI</name>
<dbReference type="EMBL" id="MU853351">
    <property type="protein sequence ID" value="KAK4110278.1"/>
    <property type="molecule type" value="Genomic_DNA"/>
</dbReference>
<gene>
    <name evidence="3" type="ORF">N656DRAFT_800176</name>
</gene>
<dbReference type="GeneID" id="89942102"/>
<evidence type="ECO:0000259" key="2">
    <source>
        <dbReference type="Pfam" id="PF23549"/>
    </source>
</evidence>
<dbReference type="InterPro" id="IPR056444">
    <property type="entry name" value="Zn_ribbon_GRF_2"/>
</dbReference>
<proteinExistence type="predicted"/>
<comment type="caution">
    <text evidence="3">The sequence shown here is derived from an EMBL/GenBank/DDBJ whole genome shotgun (WGS) entry which is preliminary data.</text>
</comment>
<protein>
    <recommendedName>
        <fullName evidence="2">GRF-like zinc ribbon domain-containing protein</fullName>
    </recommendedName>
</protein>
<feature type="domain" description="GRF-like zinc ribbon" evidence="2">
    <location>
        <begin position="335"/>
        <end position="378"/>
    </location>
</feature>
<reference evidence="3" key="2">
    <citation type="submission" date="2023-05" db="EMBL/GenBank/DDBJ databases">
        <authorList>
            <consortium name="Lawrence Berkeley National Laboratory"/>
            <person name="Steindorff A."/>
            <person name="Hensen N."/>
            <person name="Bonometti L."/>
            <person name="Westerberg I."/>
            <person name="Brannstrom I.O."/>
            <person name="Guillou S."/>
            <person name="Cros-Aarteil S."/>
            <person name="Calhoun S."/>
            <person name="Haridas S."/>
            <person name="Kuo A."/>
            <person name="Mondo S."/>
            <person name="Pangilinan J."/>
            <person name="Riley R."/>
            <person name="Labutti K."/>
            <person name="Andreopoulos B."/>
            <person name="Lipzen A."/>
            <person name="Chen C."/>
            <person name="Yanf M."/>
            <person name="Daum C."/>
            <person name="Ng V."/>
            <person name="Clum A."/>
            <person name="Ohm R."/>
            <person name="Martin F."/>
            <person name="Silar P."/>
            <person name="Natvig D."/>
            <person name="Lalanne C."/>
            <person name="Gautier V."/>
            <person name="Ament-Velasquez S.L."/>
            <person name="Kruys A."/>
            <person name="Hutchinson M.I."/>
            <person name="Powell A.J."/>
            <person name="Barry K."/>
            <person name="Miller A.N."/>
            <person name="Grigoriev I.V."/>
            <person name="Debuchy R."/>
            <person name="Gladieux P."/>
            <person name="Thoren M.H."/>
            <person name="Johannesson H."/>
        </authorList>
    </citation>
    <scope>NUCLEOTIDE SEQUENCE</scope>
    <source>
        <strain evidence="3">CBS 508.74</strain>
    </source>
</reference>
<feature type="region of interest" description="Disordered" evidence="1">
    <location>
        <begin position="92"/>
        <end position="151"/>
    </location>
</feature>
<feature type="region of interest" description="Disordered" evidence="1">
    <location>
        <begin position="232"/>
        <end position="285"/>
    </location>
</feature>
<feature type="compositionally biased region" description="Low complexity" evidence="1">
    <location>
        <begin position="301"/>
        <end position="311"/>
    </location>
</feature>
<sequence>MPDTREDGVFIPLQDSGRASLWLALPPPSSGIMMLARTGYPSPRSGRGRSEAAYTIRSVCWAMPEVHQLEFALPRASVDPVSKRLRYATPYYLVDTSHRPNQRPQPSPSRDPGLQSAQPDSRQSSDDEDFVTAPESPVMPGKAPAKPGEPASIDFKHIMNRLERFTLSPIDTESSSLPGHEPPLDVFYPYLPEPSYSPSPSLRPSLFIDDDYFPDLDSEPEADDREHRHCLYSSTPSRTHNSSRSGSSPSPPPTPRPTSNHPNPDPNPGVDPYSTPTGATASTSTTTNQMQFTTLSALWSSAQSNQTTTTTPQPPITFPSFPSFPSFPEFPPLGPPCLSCRRPSTFGRVARSNTNGNAQRPFYRCAPCRRWVTWADLRGGDVRAGEEVLGLY</sequence>
<dbReference type="Proteomes" id="UP001302812">
    <property type="component" value="Unassembled WGS sequence"/>
</dbReference>
<feature type="region of interest" description="Disordered" evidence="1">
    <location>
        <begin position="301"/>
        <end position="323"/>
    </location>
</feature>
<evidence type="ECO:0000256" key="1">
    <source>
        <dbReference type="SAM" id="MobiDB-lite"/>
    </source>
</evidence>
<reference evidence="3" key="1">
    <citation type="journal article" date="2023" name="Mol. Phylogenet. Evol.">
        <title>Genome-scale phylogeny and comparative genomics of the fungal order Sordariales.</title>
        <authorList>
            <person name="Hensen N."/>
            <person name="Bonometti L."/>
            <person name="Westerberg I."/>
            <person name="Brannstrom I.O."/>
            <person name="Guillou S."/>
            <person name="Cros-Aarteil S."/>
            <person name="Calhoun S."/>
            <person name="Haridas S."/>
            <person name="Kuo A."/>
            <person name="Mondo S."/>
            <person name="Pangilinan J."/>
            <person name="Riley R."/>
            <person name="LaButti K."/>
            <person name="Andreopoulos B."/>
            <person name="Lipzen A."/>
            <person name="Chen C."/>
            <person name="Yan M."/>
            <person name="Daum C."/>
            <person name="Ng V."/>
            <person name="Clum A."/>
            <person name="Steindorff A."/>
            <person name="Ohm R.A."/>
            <person name="Martin F."/>
            <person name="Silar P."/>
            <person name="Natvig D.O."/>
            <person name="Lalanne C."/>
            <person name="Gautier V."/>
            <person name="Ament-Velasquez S.L."/>
            <person name="Kruys A."/>
            <person name="Hutchinson M.I."/>
            <person name="Powell A.J."/>
            <person name="Barry K."/>
            <person name="Miller A.N."/>
            <person name="Grigoriev I.V."/>
            <person name="Debuchy R."/>
            <person name="Gladieux P."/>
            <person name="Hiltunen Thoren M."/>
            <person name="Johannesson H."/>
        </authorList>
    </citation>
    <scope>NUCLEOTIDE SEQUENCE</scope>
    <source>
        <strain evidence="3">CBS 508.74</strain>
    </source>
</reference>
<feature type="compositionally biased region" description="Low complexity" evidence="1">
    <location>
        <begin position="236"/>
        <end position="248"/>
    </location>
</feature>
<dbReference type="Pfam" id="PF23549">
    <property type="entry name" value="Zn_ribbon_GRF_2"/>
    <property type="match status" value="1"/>
</dbReference>
<evidence type="ECO:0000313" key="4">
    <source>
        <dbReference type="Proteomes" id="UP001302812"/>
    </source>
</evidence>
<evidence type="ECO:0000313" key="3">
    <source>
        <dbReference type="EMBL" id="KAK4110278.1"/>
    </source>
</evidence>
<organism evidence="3 4">
    <name type="scientific">Canariomyces notabilis</name>
    <dbReference type="NCBI Taxonomy" id="2074819"/>
    <lineage>
        <taxon>Eukaryota</taxon>
        <taxon>Fungi</taxon>
        <taxon>Dikarya</taxon>
        <taxon>Ascomycota</taxon>
        <taxon>Pezizomycotina</taxon>
        <taxon>Sordariomycetes</taxon>
        <taxon>Sordariomycetidae</taxon>
        <taxon>Sordariales</taxon>
        <taxon>Chaetomiaceae</taxon>
        <taxon>Canariomyces</taxon>
    </lineage>
</organism>
<dbReference type="RefSeq" id="XP_064667848.1">
    <property type="nucleotide sequence ID" value="XM_064817977.1"/>
</dbReference>
<feature type="compositionally biased region" description="Low complexity" evidence="1">
    <location>
        <begin position="140"/>
        <end position="151"/>
    </location>
</feature>